<accession>A0ACA9M5F2</accession>
<dbReference type="EMBL" id="CAJVPT010010426">
    <property type="protein sequence ID" value="CAG8570290.1"/>
    <property type="molecule type" value="Genomic_DNA"/>
</dbReference>
<sequence>MTEPNEDQEYSIVSTAPQSPTDEYSDESLYSTPKRMSEIFDIKDGSSKRYTTTYDLRWIDYSKFSGVQEKIRKIRDKTMSDDTQSTLRSSSLILDNVKNSADKGGSTTKNENTSNSDEIVVDTVKTSPAQNSTEFIPPKTHGGVKNISIGISQGSLGIDSRTQIPSNEKSNNDNSEELDNARTRTPPMTPPVTPPVTSPPGLKKQFDAPTIERKPSKTGVGRTLLKRTVVVKRNVATTRKFSRRRRIMEASTTSNPASSNDPTDMEADFLPLKVKGLPWLPEPSHPPKLLHASLVPLPQHARRSTLLQSLDSRKPDSIVLSQQNKKQPNDKTVPKVGNRASQIFRRQLLEQSISMSFGGHHQSPPRRPRRRRTRKGSNAKLEDRKLRQERRKRESIAMNGGGSSNSEGTARKVDKEPTGKDRMILQQPITRNTNQQFLRSPRTNSIRRTRSISSHRAEKKHASISSSISESPFPRHLSSLRNRSSRTSKKFAVVGPPPVFSMNPGILSPTDDYNFNGRTEEERFTANNVPLSSATDVTSPAISPRKLGSGFFSLFSKRDHSKPSISVVPSPTTPKSAHLGFSPLSPRSPSATPSRSPSATPSRSPDVTPSRSPNATPSRSLSPVSRPTSPLRNSGALTSSADQLLRSGFARNNSESLSAHNKALTESEKVERLRKRQDLENIIAQTESESKKNGGSKMKALRTAIIATTTSCTSPALPASCATTRSSTEDRFVSRNSNSPSGNPMARTDDHLSDGGDVDASSSYYEESSRGRRRVTEEMRSDKFGSNVCKDGVVIKMTLTPPLFQ</sequence>
<evidence type="ECO:0000313" key="1">
    <source>
        <dbReference type="EMBL" id="CAG8570290.1"/>
    </source>
</evidence>
<protein>
    <submittedName>
        <fullName evidence="1">14970_t:CDS:1</fullName>
    </submittedName>
</protein>
<keyword evidence="2" id="KW-1185">Reference proteome</keyword>
<proteinExistence type="predicted"/>
<dbReference type="Proteomes" id="UP000789525">
    <property type="component" value="Unassembled WGS sequence"/>
</dbReference>
<gene>
    <name evidence="1" type="ORF">ACOLOM_LOCUS5577</name>
</gene>
<organism evidence="1 2">
    <name type="scientific">Acaulospora colombiana</name>
    <dbReference type="NCBI Taxonomy" id="27376"/>
    <lineage>
        <taxon>Eukaryota</taxon>
        <taxon>Fungi</taxon>
        <taxon>Fungi incertae sedis</taxon>
        <taxon>Mucoromycota</taxon>
        <taxon>Glomeromycotina</taxon>
        <taxon>Glomeromycetes</taxon>
        <taxon>Diversisporales</taxon>
        <taxon>Acaulosporaceae</taxon>
        <taxon>Acaulospora</taxon>
    </lineage>
</organism>
<evidence type="ECO:0000313" key="2">
    <source>
        <dbReference type="Proteomes" id="UP000789525"/>
    </source>
</evidence>
<comment type="caution">
    <text evidence="1">The sequence shown here is derived from an EMBL/GenBank/DDBJ whole genome shotgun (WGS) entry which is preliminary data.</text>
</comment>
<name>A0ACA9M5F2_9GLOM</name>
<reference evidence="1" key="1">
    <citation type="submission" date="2021-06" db="EMBL/GenBank/DDBJ databases">
        <authorList>
            <person name="Kallberg Y."/>
            <person name="Tangrot J."/>
            <person name="Rosling A."/>
        </authorList>
    </citation>
    <scope>NUCLEOTIDE SEQUENCE</scope>
    <source>
        <strain evidence="1">CL356</strain>
    </source>
</reference>